<accession>A0A4D6KW50</accession>
<organism evidence="1 2">
    <name type="scientific">Vigna unguiculata</name>
    <name type="common">Cowpea</name>
    <dbReference type="NCBI Taxonomy" id="3917"/>
    <lineage>
        <taxon>Eukaryota</taxon>
        <taxon>Viridiplantae</taxon>
        <taxon>Streptophyta</taxon>
        <taxon>Embryophyta</taxon>
        <taxon>Tracheophyta</taxon>
        <taxon>Spermatophyta</taxon>
        <taxon>Magnoliopsida</taxon>
        <taxon>eudicotyledons</taxon>
        <taxon>Gunneridae</taxon>
        <taxon>Pentapetalae</taxon>
        <taxon>rosids</taxon>
        <taxon>fabids</taxon>
        <taxon>Fabales</taxon>
        <taxon>Fabaceae</taxon>
        <taxon>Papilionoideae</taxon>
        <taxon>50 kb inversion clade</taxon>
        <taxon>NPAAA clade</taxon>
        <taxon>indigoferoid/millettioid clade</taxon>
        <taxon>Phaseoleae</taxon>
        <taxon>Vigna</taxon>
    </lineage>
</organism>
<gene>
    <name evidence="1" type="ORF">DEO72_LG1g3191</name>
</gene>
<keyword evidence="2" id="KW-1185">Reference proteome</keyword>
<protein>
    <submittedName>
        <fullName evidence="1">Uncharacterized protein</fullName>
    </submittedName>
</protein>
<evidence type="ECO:0000313" key="1">
    <source>
        <dbReference type="EMBL" id="QCD79549.1"/>
    </source>
</evidence>
<name>A0A4D6KW50_VIGUN</name>
<sequence length="117" mass="13016">MSLFSLPASYPSTVDGSLVRCRRWVVAVAGSLSPLVRCSCWFAAPPFPRRWVVAAAGSLLPLGRCRRRRWFAAPPFPRRWVVAAAGSLPPLGRCRRWFAAAAGSLHLHFLHLHFLIP</sequence>
<dbReference type="EMBL" id="CP039345">
    <property type="protein sequence ID" value="QCD79549.1"/>
    <property type="molecule type" value="Genomic_DNA"/>
</dbReference>
<proteinExistence type="predicted"/>
<dbReference type="AlphaFoldDB" id="A0A4D6KW50"/>
<evidence type="ECO:0000313" key="2">
    <source>
        <dbReference type="Proteomes" id="UP000501690"/>
    </source>
</evidence>
<reference evidence="1 2" key="1">
    <citation type="submission" date="2019-04" db="EMBL/GenBank/DDBJ databases">
        <title>An improved genome assembly and genetic linkage map for asparagus bean, Vigna unguiculata ssp. sesquipedialis.</title>
        <authorList>
            <person name="Xia Q."/>
            <person name="Zhang R."/>
            <person name="Dong Y."/>
        </authorList>
    </citation>
    <scope>NUCLEOTIDE SEQUENCE [LARGE SCALE GENOMIC DNA]</scope>
    <source>
        <tissue evidence="1">Leaf</tissue>
    </source>
</reference>
<dbReference type="Proteomes" id="UP000501690">
    <property type="component" value="Linkage Group LG1"/>
</dbReference>